<gene>
    <name evidence="1" type="ORF">ARTV_2753</name>
</gene>
<organism evidence="1">
    <name type="scientific">Arsenophonus endosymbiont of Trialeurodes vaporariorum</name>
    <dbReference type="NCBI Taxonomy" id="235567"/>
    <lineage>
        <taxon>Bacteria</taxon>
        <taxon>Pseudomonadati</taxon>
        <taxon>Pseudomonadota</taxon>
        <taxon>Gammaproteobacteria</taxon>
        <taxon>Enterobacterales</taxon>
        <taxon>Morganellaceae</taxon>
        <taxon>Arsenophonus</taxon>
    </lineage>
</organism>
<dbReference type="AlphaFoldDB" id="A0A3B0MLW8"/>
<sequence>MVIPKIVFVSHYPATILKDDAAKKTSTDDMLAKLYTDLTMQFANPSSMRIKHDKLATNSDRLHASAKIKSLFISGAGRHDPDRAINQQQHIRCEHALLNIMEYAYNKSPTFRRLFNYGYDNILHDGGWVLAADEDFGTTITSEQIAATNGRKIISLNMDPIDELDSYNTYQTENGSHTPFSLARSFINEVVHALTKAFR</sequence>
<dbReference type="EMBL" id="UFQR01000014">
    <property type="protein sequence ID" value="SSW96364.1"/>
    <property type="molecule type" value="Genomic_DNA"/>
</dbReference>
<accession>A0A3B0MLW8</accession>
<dbReference type="Pfam" id="PF07108">
    <property type="entry name" value="PipA"/>
    <property type="match status" value="1"/>
</dbReference>
<reference evidence="1" key="1">
    <citation type="submission" date="2018-04" db="EMBL/GenBank/DDBJ databases">
        <authorList>
            <person name="Go L.Y."/>
            <person name="Mitchell J.A."/>
        </authorList>
    </citation>
    <scope>NUCLEOTIDE SEQUENCE</scope>
    <source>
        <strain evidence="1">ARTV</strain>
    </source>
</reference>
<dbReference type="InterPro" id="IPR010777">
    <property type="entry name" value="PipA"/>
</dbReference>
<name>A0A3B0MLW8_9GAMM</name>
<evidence type="ECO:0000313" key="1">
    <source>
        <dbReference type="EMBL" id="SSW96364.1"/>
    </source>
</evidence>
<proteinExistence type="predicted"/>
<protein>
    <submittedName>
        <fullName evidence="1">Uncharacterized protein</fullName>
    </submittedName>
</protein>